<dbReference type="PANTHER" id="PTHR34676">
    <property type="entry name" value="DUF4219 DOMAIN-CONTAINING PROTEIN-RELATED"/>
    <property type="match status" value="1"/>
</dbReference>
<dbReference type="PANTHER" id="PTHR34676:SF8">
    <property type="entry name" value="TRANSMEMBRANE PROTEIN"/>
    <property type="match status" value="1"/>
</dbReference>
<comment type="caution">
    <text evidence="1">The sequence shown here is derived from an EMBL/GenBank/DDBJ whole genome shotgun (WGS) entry which is preliminary data.</text>
</comment>
<evidence type="ECO:0008006" key="2">
    <source>
        <dbReference type="Google" id="ProtNLM"/>
    </source>
</evidence>
<sequence>MKDPETKMTKETLYELLKDDQKKQLSKNNQAKMTLYNALSHKEYERVFICKTSKEVWHTLIITHQGNSQVKNCKIDLLTQQYEKFSISNYSSKNQVKAFLLALLLKWRVKVMAIEEAKDLATLPFDKLIGNLKVYEMILENNHITSKTTKEKEKVTKRKLKLSTKWQGTSSCSSGRAIDFDAVIKLVTGLIDSEEAAVMVLGIKAVQAQNKSMFVIISRKKVTSLMTTREALANNETKNLRHLEHTLSGRATRKAMLENYHCVTSACSTTLASVQQNVAIANGWVIKLKIVGILGHFKSDCPKWKFHKRVNEYQKEKSLRGSSVIANNVNVKKKPSHSA</sequence>
<proteinExistence type="predicted"/>
<accession>A0A6L2M920</accession>
<evidence type="ECO:0000313" key="1">
    <source>
        <dbReference type="EMBL" id="GEU69162.1"/>
    </source>
</evidence>
<dbReference type="EMBL" id="BKCJ010005883">
    <property type="protein sequence ID" value="GEU69162.1"/>
    <property type="molecule type" value="Genomic_DNA"/>
</dbReference>
<organism evidence="1">
    <name type="scientific">Tanacetum cinerariifolium</name>
    <name type="common">Dalmatian daisy</name>
    <name type="synonym">Chrysanthemum cinerariifolium</name>
    <dbReference type="NCBI Taxonomy" id="118510"/>
    <lineage>
        <taxon>Eukaryota</taxon>
        <taxon>Viridiplantae</taxon>
        <taxon>Streptophyta</taxon>
        <taxon>Embryophyta</taxon>
        <taxon>Tracheophyta</taxon>
        <taxon>Spermatophyta</taxon>
        <taxon>Magnoliopsida</taxon>
        <taxon>eudicotyledons</taxon>
        <taxon>Gunneridae</taxon>
        <taxon>Pentapetalae</taxon>
        <taxon>asterids</taxon>
        <taxon>campanulids</taxon>
        <taxon>Asterales</taxon>
        <taxon>Asteraceae</taxon>
        <taxon>Asteroideae</taxon>
        <taxon>Anthemideae</taxon>
        <taxon>Anthemidinae</taxon>
        <taxon>Tanacetum</taxon>
    </lineage>
</organism>
<dbReference type="AlphaFoldDB" id="A0A6L2M920"/>
<dbReference type="Pfam" id="PF14223">
    <property type="entry name" value="Retrotran_gag_2"/>
    <property type="match status" value="1"/>
</dbReference>
<name>A0A6L2M920_TANCI</name>
<protein>
    <recommendedName>
        <fullName evidence="2">UBN2 domain-containing protein</fullName>
    </recommendedName>
</protein>
<gene>
    <name evidence="1" type="ORF">Tci_041140</name>
</gene>
<reference evidence="1" key="1">
    <citation type="journal article" date="2019" name="Sci. Rep.">
        <title>Draft genome of Tanacetum cinerariifolium, the natural source of mosquito coil.</title>
        <authorList>
            <person name="Yamashiro T."/>
            <person name="Shiraishi A."/>
            <person name="Satake H."/>
            <person name="Nakayama K."/>
        </authorList>
    </citation>
    <scope>NUCLEOTIDE SEQUENCE</scope>
</reference>